<dbReference type="EMBL" id="CP027059">
    <property type="protein sequence ID" value="UQZ87030.1"/>
    <property type="molecule type" value="Genomic_DNA"/>
</dbReference>
<evidence type="ECO:0000313" key="1">
    <source>
        <dbReference type="EMBL" id="UQZ87030.1"/>
    </source>
</evidence>
<protein>
    <submittedName>
        <fullName evidence="1">Uncharacterized protein</fullName>
    </submittedName>
</protein>
<proteinExistence type="predicted"/>
<name>A0ABY4RXB7_9BACL</name>
<gene>
    <name evidence="1" type="ORF">SK3146_06323</name>
</gene>
<evidence type="ECO:0000313" key="2">
    <source>
        <dbReference type="Proteomes" id="UP001057134"/>
    </source>
</evidence>
<organism evidence="1 2">
    <name type="scientific">Paenibacillus konkukensis</name>
    <dbReference type="NCBI Taxonomy" id="2020716"/>
    <lineage>
        <taxon>Bacteria</taxon>
        <taxon>Bacillati</taxon>
        <taxon>Bacillota</taxon>
        <taxon>Bacilli</taxon>
        <taxon>Bacillales</taxon>
        <taxon>Paenibacillaceae</taxon>
        <taxon>Paenibacillus</taxon>
    </lineage>
</organism>
<dbReference type="Proteomes" id="UP001057134">
    <property type="component" value="Chromosome"/>
</dbReference>
<keyword evidence="2" id="KW-1185">Reference proteome</keyword>
<accession>A0ABY4RXB7</accession>
<sequence length="168" mass="18768">MEPIRTFGLDMDLPEGRRPGIDTQIVAELAESSPPIDRDKELLIFGSRRQQEEARAVMERHGVACENFDLLLFPDGAELRPSFTDYGFTSSQGRRIYAYADAVFLYTLRSGGPQAEPSQALLQMEEHLLASFEQNGEMCCAADIQSDELMERIARAYGCEISPLSAEN</sequence>
<reference evidence="1" key="2">
    <citation type="journal article" date="2021" name="J Anim Sci Technol">
        <title>Complete genome sequence of Paenibacillus konkukensis sp. nov. SK3146 as a potential probiotic strain.</title>
        <authorList>
            <person name="Jung H.I."/>
            <person name="Park S."/>
            <person name="Niu K.M."/>
            <person name="Lee S.W."/>
            <person name="Kothari D."/>
            <person name="Yi K.J."/>
            <person name="Kim S.K."/>
        </authorList>
    </citation>
    <scope>NUCLEOTIDE SEQUENCE</scope>
    <source>
        <strain evidence="1">SK3146</strain>
    </source>
</reference>
<reference evidence="1" key="1">
    <citation type="submission" date="2018-02" db="EMBL/GenBank/DDBJ databases">
        <authorList>
            <person name="Kim S.-K."/>
            <person name="Jung H.-I."/>
            <person name="Lee S.-W."/>
        </authorList>
    </citation>
    <scope>NUCLEOTIDE SEQUENCE</scope>
    <source>
        <strain evidence="1">SK3146</strain>
    </source>
</reference>
<dbReference type="RefSeq" id="WP_249862524.1">
    <property type="nucleotide sequence ID" value="NZ_CP027059.1"/>
</dbReference>